<feature type="domain" description="SWIM-type" evidence="2">
    <location>
        <begin position="116"/>
        <end position="144"/>
    </location>
</feature>
<keyword evidence="1" id="KW-0862">Zinc</keyword>
<protein>
    <submittedName>
        <fullName evidence="3">SWF/SNF family helicase</fullName>
    </submittedName>
</protein>
<organism evidence="3 4">
    <name type="scientific">Sporomusa ovata</name>
    <dbReference type="NCBI Taxonomy" id="2378"/>
    <lineage>
        <taxon>Bacteria</taxon>
        <taxon>Bacillati</taxon>
        <taxon>Bacillota</taxon>
        <taxon>Negativicutes</taxon>
        <taxon>Selenomonadales</taxon>
        <taxon>Sporomusaceae</taxon>
        <taxon>Sporomusa</taxon>
    </lineage>
</organism>
<dbReference type="RefSeq" id="WP_021169214.1">
    <property type="nucleotide sequence ID" value="NZ_CTRP01000003.1"/>
</dbReference>
<dbReference type="GO" id="GO:0008270">
    <property type="term" value="F:zinc ion binding"/>
    <property type="evidence" value="ECO:0007669"/>
    <property type="project" value="UniProtKB-KW"/>
</dbReference>
<dbReference type="PROSITE" id="PS50966">
    <property type="entry name" value="ZF_SWIM"/>
    <property type="match status" value="1"/>
</dbReference>
<keyword evidence="1" id="KW-0863">Zinc-finger</keyword>
<keyword evidence="3" id="KW-0067">ATP-binding</keyword>
<proteinExistence type="predicted"/>
<evidence type="ECO:0000313" key="4">
    <source>
        <dbReference type="Proteomes" id="UP000049855"/>
    </source>
</evidence>
<evidence type="ECO:0000313" key="3">
    <source>
        <dbReference type="EMBL" id="CQR70481.1"/>
    </source>
</evidence>
<keyword evidence="3" id="KW-0347">Helicase</keyword>
<reference evidence="4" key="1">
    <citation type="submission" date="2015-03" db="EMBL/GenBank/DDBJ databases">
        <authorList>
            <person name="Nijsse Bart"/>
        </authorList>
    </citation>
    <scope>NUCLEOTIDE SEQUENCE [LARGE SCALE GENOMIC DNA]</scope>
</reference>
<dbReference type="InterPro" id="IPR007527">
    <property type="entry name" value="Znf_SWIM"/>
</dbReference>
<dbReference type="Proteomes" id="UP000049855">
    <property type="component" value="Unassembled WGS sequence"/>
</dbReference>
<dbReference type="Pfam" id="PF04434">
    <property type="entry name" value="SWIM"/>
    <property type="match status" value="1"/>
</dbReference>
<accession>A0A0U1KSU9</accession>
<sequence length="261" mass="29220">MNPATQSSNWSERWTNFLLAHGLENRLQHGLHYAQQGHVLDIDISKGHISARVQGSRAKPYRVEIRVKAFPCEIWDTVLTTIASQAALSAAIINGEMPENIENIFQEAGVALFPQVLKEIDTACTCPDIANPCKHIAAIFYILGQEFTKDPLIIFLLRGKTRDSLLTDLMNKRNALQQDVISQLPNNLLPAESPAPPDLAEVIRNFWQTDNKLTELVPVANATPDACRLLHQLGKPPDWPDGPDFIEMLEPLYTHVSKKFL</sequence>
<gene>
    <name evidence="3" type="ORF">SpAn4DRAFT_1450</name>
</gene>
<keyword evidence="3" id="KW-0547">Nucleotide-binding</keyword>
<dbReference type="EMBL" id="CTRP01000003">
    <property type="protein sequence ID" value="CQR70481.1"/>
    <property type="molecule type" value="Genomic_DNA"/>
</dbReference>
<name>A0A0U1KSU9_9FIRM</name>
<evidence type="ECO:0000259" key="2">
    <source>
        <dbReference type="PROSITE" id="PS50966"/>
    </source>
</evidence>
<dbReference type="PANTHER" id="PTHR38133">
    <property type="entry name" value="SLR1429 PROTEIN"/>
    <property type="match status" value="1"/>
</dbReference>
<dbReference type="PANTHER" id="PTHR38133:SF1">
    <property type="entry name" value="SLR1429 PROTEIN"/>
    <property type="match status" value="1"/>
</dbReference>
<keyword evidence="1" id="KW-0479">Metal-binding</keyword>
<keyword evidence="4" id="KW-1185">Reference proteome</keyword>
<dbReference type="AlphaFoldDB" id="A0A0U1KSU9"/>
<dbReference type="GO" id="GO:0004386">
    <property type="term" value="F:helicase activity"/>
    <property type="evidence" value="ECO:0007669"/>
    <property type="project" value="UniProtKB-KW"/>
</dbReference>
<evidence type="ECO:0000256" key="1">
    <source>
        <dbReference type="PROSITE-ProRule" id="PRU00325"/>
    </source>
</evidence>
<keyword evidence="3" id="KW-0378">Hydrolase</keyword>